<evidence type="ECO:0000256" key="4">
    <source>
        <dbReference type="PIRSR" id="PIRSR036979-1"/>
    </source>
</evidence>
<comment type="caution">
    <text evidence="6">The sequence shown here is derived from an EMBL/GenBank/DDBJ whole genome shotgun (WGS) entry which is preliminary data.</text>
</comment>
<dbReference type="EMBL" id="VIKS01000010">
    <property type="protein sequence ID" value="TQV86655.1"/>
    <property type="molecule type" value="Genomic_DNA"/>
</dbReference>
<dbReference type="InterPro" id="IPR020855">
    <property type="entry name" value="Ureohydrolase_Mn_BS"/>
</dbReference>
<dbReference type="GO" id="GO:0046872">
    <property type="term" value="F:metal ion binding"/>
    <property type="evidence" value="ECO:0007669"/>
    <property type="project" value="UniProtKB-KW"/>
</dbReference>
<dbReference type="PANTHER" id="PTHR11358">
    <property type="entry name" value="ARGINASE/AGMATINASE"/>
    <property type="match status" value="1"/>
</dbReference>
<comment type="similarity">
    <text evidence="1">Belongs to the arginase family. Agmatinase subfamily.</text>
</comment>
<dbReference type="PIRSF" id="PIRSF036979">
    <property type="entry name" value="Arginase"/>
    <property type="match status" value="1"/>
</dbReference>
<evidence type="ECO:0000256" key="3">
    <source>
        <dbReference type="ARBA" id="ARBA00022801"/>
    </source>
</evidence>
<feature type="binding site" evidence="4">
    <location>
        <position position="208"/>
    </location>
    <ligand>
        <name>Mn(2+)</name>
        <dbReference type="ChEBI" id="CHEBI:29035"/>
        <label>1</label>
    </ligand>
</feature>
<organism evidence="6 7">
    <name type="scientific">Aliikangiella coralliicola</name>
    <dbReference type="NCBI Taxonomy" id="2592383"/>
    <lineage>
        <taxon>Bacteria</taxon>
        <taxon>Pseudomonadati</taxon>
        <taxon>Pseudomonadota</taxon>
        <taxon>Gammaproteobacteria</taxon>
        <taxon>Oceanospirillales</taxon>
        <taxon>Pleioneaceae</taxon>
        <taxon>Aliikangiella</taxon>
    </lineage>
</organism>
<feature type="binding site" evidence="4">
    <location>
        <position position="129"/>
    </location>
    <ligand>
        <name>Mn(2+)</name>
        <dbReference type="ChEBI" id="CHEBI:29035"/>
        <label>1</label>
    </ligand>
</feature>
<dbReference type="InterPro" id="IPR006035">
    <property type="entry name" value="Ureohydrolase"/>
</dbReference>
<dbReference type="AlphaFoldDB" id="A0A545UB17"/>
<evidence type="ECO:0000313" key="6">
    <source>
        <dbReference type="EMBL" id="TQV86655.1"/>
    </source>
</evidence>
<dbReference type="PROSITE" id="PS51409">
    <property type="entry name" value="ARGINASE_2"/>
    <property type="match status" value="1"/>
</dbReference>
<dbReference type="NCBIfam" id="TIGR01230">
    <property type="entry name" value="agmatinase"/>
    <property type="match status" value="1"/>
</dbReference>
<gene>
    <name evidence="6" type="primary">speB</name>
    <name evidence="6" type="ORF">FLL46_17330</name>
</gene>
<dbReference type="GO" id="GO:0008783">
    <property type="term" value="F:agmatinase activity"/>
    <property type="evidence" value="ECO:0007669"/>
    <property type="project" value="UniProtKB-EC"/>
</dbReference>
<dbReference type="PANTHER" id="PTHR11358:SF26">
    <property type="entry name" value="GUANIDINO ACID HYDROLASE, MITOCHONDRIAL"/>
    <property type="match status" value="1"/>
</dbReference>
<proteinExistence type="inferred from homology"/>
<keyword evidence="2 4" id="KW-0479">Metal-binding</keyword>
<feature type="binding site" evidence="4">
    <location>
        <position position="210"/>
    </location>
    <ligand>
        <name>Mn(2+)</name>
        <dbReference type="ChEBI" id="CHEBI:29035"/>
        <label>1</label>
    </ligand>
</feature>
<accession>A0A545UB17</accession>
<evidence type="ECO:0000313" key="7">
    <source>
        <dbReference type="Proteomes" id="UP000315439"/>
    </source>
</evidence>
<dbReference type="Gene3D" id="3.40.800.10">
    <property type="entry name" value="Ureohydrolase domain"/>
    <property type="match status" value="1"/>
</dbReference>
<name>A0A545UB17_9GAMM</name>
<evidence type="ECO:0000256" key="2">
    <source>
        <dbReference type="ARBA" id="ARBA00022723"/>
    </source>
</evidence>
<keyword evidence="7" id="KW-1185">Reference proteome</keyword>
<dbReference type="GO" id="GO:0033389">
    <property type="term" value="P:putrescine biosynthetic process from arginine, via agmatine"/>
    <property type="evidence" value="ECO:0007669"/>
    <property type="project" value="TreeGrafter"/>
</dbReference>
<dbReference type="RefSeq" id="WP_142932580.1">
    <property type="nucleotide sequence ID" value="NZ_ML660166.1"/>
</dbReference>
<dbReference type="EC" id="3.5.3.11" evidence="6"/>
<dbReference type="OrthoDB" id="9789727at2"/>
<feature type="binding site" evidence="4">
    <location>
        <position position="106"/>
    </location>
    <ligand>
        <name>Mn(2+)</name>
        <dbReference type="ChEBI" id="CHEBI:29035"/>
        <label>1</label>
    </ligand>
</feature>
<reference evidence="6 7" key="1">
    <citation type="submission" date="2019-07" db="EMBL/GenBank/DDBJ databases">
        <title>Draft genome for Aliikangiella sp. M105.</title>
        <authorList>
            <person name="Wang G."/>
        </authorList>
    </citation>
    <scope>NUCLEOTIDE SEQUENCE [LARGE SCALE GENOMIC DNA]</scope>
    <source>
        <strain evidence="6 7">M105</strain>
    </source>
</reference>
<evidence type="ECO:0000256" key="5">
    <source>
        <dbReference type="RuleBase" id="RU003684"/>
    </source>
</evidence>
<dbReference type="PROSITE" id="PS01053">
    <property type="entry name" value="ARGINASE_1"/>
    <property type="match status" value="1"/>
</dbReference>
<comment type="cofactor">
    <cofactor evidence="4">
        <name>Mn(2+)</name>
        <dbReference type="ChEBI" id="CHEBI:29035"/>
    </cofactor>
    <text evidence="4">Binds 2 manganese ions per subunit.</text>
</comment>
<sequence length="279" mass="30386">MAVDQSKHSYQDLESGDVALIGVCSDANSSYLRGPAKAPKKIREALYCGSANLSSELGVTLGNNAQFKDLGDQTIEESVDDFLNITQLLSPVLSKGAKPLTLGGDHAVTYPVLKAVAEKHGPVNLLHFDAHPDLYHEFEGNQYSHACPFARIMEQGLAKRLVQVGIRTLNEHQKTQAEKYSVEIHEMSRFDVSHFKPDFDGPVYISFDMDALDPAYAPGVSHHEPGGLSVRDVLTVIQAVDVPVIGADIVEYNPTRDVNDMTAMVAAKLLKELAGKMLS</sequence>
<dbReference type="InterPro" id="IPR005925">
    <property type="entry name" value="Agmatinase-rel"/>
</dbReference>
<evidence type="ECO:0000256" key="1">
    <source>
        <dbReference type="ARBA" id="ARBA00009227"/>
    </source>
</evidence>
<protein>
    <submittedName>
        <fullName evidence="6">Agmatinase</fullName>
        <ecNumber evidence="6">3.5.3.11</ecNumber>
    </submittedName>
</protein>
<keyword evidence="3 5" id="KW-0378">Hydrolase</keyword>
<dbReference type="PRINTS" id="PR00116">
    <property type="entry name" value="ARGINASE"/>
</dbReference>
<dbReference type="InterPro" id="IPR023696">
    <property type="entry name" value="Ureohydrolase_dom_sf"/>
</dbReference>
<dbReference type="SUPFAM" id="SSF52768">
    <property type="entry name" value="Arginase/deacetylase"/>
    <property type="match status" value="1"/>
</dbReference>
<dbReference type="Pfam" id="PF00491">
    <property type="entry name" value="Arginase"/>
    <property type="match status" value="1"/>
</dbReference>
<dbReference type="CDD" id="cd11593">
    <property type="entry name" value="Agmatinase-like_2"/>
    <property type="match status" value="1"/>
</dbReference>
<keyword evidence="4" id="KW-0464">Manganese</keyword>
<dbReference type="Proteomes" id="UP000315439">
    <property type="component" value="Unassembled WGS sequence"/>
</dbReference>
<feature type="binding site" evidence="4">
    <location>
        <position position="131"/>
    </location>
    <ligand>
        <name>Mn(2+)</name>
        <dbReference type="ChEBI" id="CHEBI:29035"/>
        <label>1</label>
    </ligand>
</feature>
<feature type="binding site" evidence="4">
    <location>
        <position position="133"/>
    </location>
    <ligand>
        <name>Mn(2+)</name>
        <dbReference type="ChEBI" id="CHEBI:29035"/>
        <label>1</label>
    </ligand>
</feature>